<keyword evidence="6" id="KW-1185">Reference proteome</keyword>
<dbReference type="CDD" id="cd09487">
    <property type="entry name" value="SAM_superfamily"/>
    <property type="match status" value="1"/>
</dbReference>
<dbReference type="PANTHER" id="PTHR46573">
    <property type="entry name" value="WD REPEAT, SAM AND U-BOX DOMAIN-CONTAINING PROTEIN 1"/>
    <property type="match status" value="1"/>
</dbReference>
<feature type="compositionally biased region" description="Polar residues" evidence="1">
    <location>
        <begin position="126"/>
        <end position="135"/>
    </location>
</feature>
<feature type="region of interest" description="Disordered" evidence="1">
    <location>
        <begin position="532"/>
        <end position="578"/>
    </location>
</feature>
<feature type="compositionally biased region" description="Low complexity" evidence="1">
    <location>
        <begin position="142"/>
        <end position="159"/>
    </location>
</feature>
<dbReference type="InterPro" id="IPR003613">
    <property type="entry name" value="Ubox_domain"/>
</dbReference>
<dbReference type="SUPFAM" id="SSF57850">
    <property type="entry name" value="RING/U-box"/>
    <property type="match status" value="1"/>
</dbReference>
<feature type="domain" description="U-box" evidence="4">
    <location>
        <begin position="636"/>
        <end position="709"/>
    </location>
</feature>
<feature type="compositionally biased region" description="Basic and acidic residues" evidence="1">
    <location>
        <begin position="568"/>
        <end position="578"/>
    </location>
</feature>
<dbReference type="GeneID" id="19012917"/>
<dbReference type="Pfam" id="PF04564">
    <property type="entry name" value="U-box"/>
    <property type="match status" value="1"/>
</dbReference>
<dbReference type="GO" id="GO:0004842">
    <property type="term" value="F:ubiquitin-protein transferase activity"/>
    <property type="evidence" value="ECO:0007669"/>
    <property type="project" value="InterPro"/>
</dbReference>
<dbReference type="InterPro" id="IPR052085">
    <property type="entry name" value="WD-SAM-U-box"/>
</dbReference>
<dbReference type="InterPro" id="IPR013761">
    <property type="entry name" value="SAM/pointed_sf"/>
</dbReference>
<feature type="compositionally biased region" description="Low complexity" evidence="1">
    <location>
        <begin position="532"/>
        <end position="550"/>
    </location>
</feature>
<dbReference type="UniPathway" id="UPA00143"/>
<feature type="domain" description="SAM" evidence="3">
    <location>
        <begin position="468"/>
        <end position="512"/>
    </location>
</feature>
<name>K8FAB1_9CHLO</name>
<organism evidence="5 6">
    <name type="scientific">Bathycoccus prasinos</name>
    <dbReference type="NCBI Taxonomy" id="41875"/>
    <lineage>
        <taxon>Eukaryota</taxon>
        <taxon>Viridiplantae</taxon>
        <taxon>Chlorophyta</taxon>
        <taxon>Mamiellophyceae</taxon>
        <taxon>Mamiellales</taxon>
        <taxon>Bathycoccaceae</taxon>
        <taxon>Bathycoccus</taxon>
    </lineage>
</organism>
<dbReference type="PROSITE" id="PS50105">
    <property type="entry name" value="SAM_DOMAIN"/>
    <property type="match status" value="1"/>
</dbReference>
<dbReference type="Gene3D" id="1.10.150.50">
    <property type="entry name" value="Transcription Factor, Ets-1"/>
    <property type="match status" value="1"/>
</dbReference>
<dbReference type="Gene3D" id="3.30.40.10">
    <property type="entry name" value="Zinc/RING finger domain, C3HC4 (zinc finger)"/>
    <property type="match status" value="1"/>
</dbReference>
<dbReference type="SMART" id="SM00454">
    <property type="entry name" value="SAM"/>
    <property type="match status" value="1"/>
</dbReference>
<evidence type="ECO:0000259" key="3">
    <source>
        <dbReference type="PROSITE" id="PS50105"/>
    </source>
</evidence>
<reference evidence="5 6" key="1">
    <citation type="submission" date="2011-10" db="EMBL/GenBank/DDBJ databases">
        <authorList>
            <person name="Genoscope - CEA"/>
        </authorList>
    </citation>
    <scope>NUCLEOTIDE SEQUENCE [LARGE SCALE GENOMIC DNA]</scope>
    <source>
        <strain evidence="5 6">RCC 1105</strain>
    </source>
</reference>
<feature type="compositionally biased region" description="Pro residues" evidence="1">
    <location>
        <begin position="308"/>
        <end position="317"/>
    </location>
</feature>
<dbReference type="PROSITE" id="PS51698">
    <property type="entry name" value="U_BOX"/>
    <property type="match status" value="1"/>
</dbReference>
<feature type="compositionally biased region" description="Pro residues" evidence="1">
    <location>
        <begin position="450"/>
        <end position="460"/>
    </location>
</feature>
<dbReference type="PANTHER" id="PTHR46573:SF1">
    <property type="entry name" value="WD REPEAT, SAM AND U-BOX DOMAIN-CONTAINING PROTEIN 1"/>
    <property type="match status" value="1"/>
</dbReference>
<keyword evidence="2" id="KW-0812">Transmembrane</keyword>
<dbReference type="InterPro" id="IPR013083">
    <property type="entry name" value="Znf_RING/FYVE/PHD"/>
</dbReference>
<dbReference type="AlphaFoldDB" id="K8FAB1"/>
<evidence type="ECO:0000313" key="6">
    <source>
        <dbReference type="Proteomes" id="UP000198341"/>
    </source>
</evidence>
<evidence type="ECO:0000256" key="2">
    <source>
        <dbReference type="SAM" id="Phobius"/>
    </source>
</evidence>
<feature type="compositionally biased region" description="Basic and acidic residues" evidence="1">
    <location>
        <begin position="113"/>
        <end position="125"/>
    </location>
</feature>
<feature type="compositionally biased region" description="Polar residues" evidence="1">
    <location>
        <begin position="262"/>
        <end position="275"/>
    </location>
</feature>
<dbReference type="GO" id="GO:0016567">
    <property type="term" value="P:protein ubiquitination"/>
    <property type="evidence" value="ECO:0007669"/>
    <property type="project" value="UniProtKB-UniPathway"/>
</dbReference>
<feature type="compositionally biased region" description="Polar residues" evidence="1">
    <location>
        <begin position="327"/>
        <end position="338"/>
    </location>
</feature>
<dbReference type="KEGG" id="bpg:Bathy11g02370"/>
<dbReference type="SMART" id="SM00504">
    <property type="entry name" value="Ubox"/>
    <property type="match status" value="1"/>
</dbReference>
<feature type="transmembrane region" description="Helical" evidence="2">
    <location>
        <begin position="28"/>
        <end position="48"/>
    </location>
</feature>
<gene>
    <name evidence="5" type="ordered locus">Bathy11g02370</name>
</gene>
<feature type="compositionally biased region" description="Pro residues" evidence="1">
    <location>
        <begin position="551"/>
        <end position="560"/>
    </location>
</feature>
<dbReference type="EMBL" id="FO082268">
    <property type="protein sequence ID" value="CCO18548.1"/>
    <property type="molecule type" value="Genomic_DNA"/>
</dbReference>
<dbReference type="Proteomes" id="UP000198341">
    <property type="component" value="Chromosome 11"/>
</dbReference>
<evidence type="ECO:0000313" key="5">
    <source>
        <dbReference type="EMBL" id="CCO18548.1"/>
    </source>
</evidence>
<protein>
    <recommendedName>
        <fullName evidence="7">U-box domain-containing protein</fullName>
    </recommendedName>
</protein>
<evidence type="ECO:0008006" key="7">
    <source>
        <dbReference type="Google" id="ProtNLM"/>
    </source>
</evidence>
<keyword evidence="2" id="KW-1133">Transmembrane helix</keyword>
<feature type="region of interest" description="Disordered" evidence="1">
    <location>
        <begin position="436"/>
        <end position="466"/>
    </location>
</feature>
<keyword evidence="2" id="KW-0472">Membrane</keyword>
<evidence type="ECO:0000259" key="4">
    <source>
        <dbReference type="PROSITE" id="PS51698"/>
    </source>
</evidence>
<dbReference type="RefSeq" id="XP_007510203.1">
    <property type="nucleotide sequence ID" value="XM_007510141.1"/>
</dbReference>
<accession>K8FAB1</accession>
<dbReference type="Pfam" id="PF00536">
    <property type="entry name" value="SAM_1"/>
    <property type="match status" value="1"/>
</dbReference>
<dbReference type="SUPFAM" id="SSF47769">
    <property type="entry name" value="SAM/Pointed domain"/>
    <property type="match status" value="1"/>
</dbReference>
<feature type="region of interest" description="Disordered" evidence="1">
    <location>
        <begin position="94"/>
        <end position="171"/>
    </location>
</feature>
<feature type="region of interest" description="Disordered" evidence="1">
    <location>
        <begin position="239"/>
        <end position="348"/>
    </location>
</feature>
<dbReference type="CDD" id="cd16655">
    <property type="entry name" value="RING-Ubox_WDSUB1-like"/>
    <property type="match status" value="1"/>
</dbReference>
<sequence length="713" mass="78474">MAVNTLESEQTTTETSTTMKTLSKAPKAALMMLMMFVGVFSVVALFNERMINVLFPEGNIGIRVVMLGTTAIAMTLGSAFVFYKKRKRRICTATTRAGDGARSDAENNGNIAERTEEKKNKDENSMNKSSSQPGSPVTPPQSSSKTSASNAFNSASGSKKGSRNKGGAKEVKIDDEALEEFKLQQERLKNERLERERMIFEREEAERIAREAKEKELIEKRRLRALEHEAELEKLRLKRLAEKEEEEKKKLEEEAKSKAKESSYNASNEMHQQHNVAEAQMYQHQQQHHRGGGPTSPKQIPSPHFNLPKPPPGPPPEHVVRAVRAKQQMTSATTSVKMNETPLPPMAPIHLDELHKDKAAQREISRSAVGPPPGFGSIGGGEHLSIGGEDRGHQPAHLLVHQRTDSFASDGALNDVLGLTFSSLGDDVFGPFDDDDDIAKVRQPNVTGQPPLPPGPPPAQPLAAQQMPNNTEVREWLRMLNLEQFAEIFERESIVMSDLVLLRERDLESLGLPLGPRRRIAASVAYMSTTTTASTNTNSANTAATTSGPPNSSPTPPLPPLSLSSRGAGHDRSPSKDGFLHQNQMLYHGYSASDGLFEVDVDDLVPVVEEEPSIKEPSPIMVEAAAKIKIASATMKVPQEFYDCITCEVMLEPVITSDGHSYDRNSIARWLEKHDTSPITGEKLAQKKLTLNHSLRSSILAFADDYCAPLPRE</sequence>
<feature type="compositionally biased region" description="Basic and acidic residues" evidence="1">
    <location>
        <begin position="239"/>
        <end position="261"/>
    </location>
</feature>
<dbReference type="InterPro" id="IPR001660">
    <property type="entry name" value="SAM"/>
</dbReference>
<feature type="transmembrane region" description="Helical" evidence="2">
    <location>
        <begin position="60"/>
        <end position="83"/>
    </location>
</feature>
<proteinExistence type="predicted"/>
<evidence type="ECO:0000256" key="1">
    <source>
        <dbReference type="SAM" id="MobiDB-lite"/>
    </source>
</evidence>
<dbReference type="OrthoDB" id="10064100at2759"/>